<dbReference type="InterPro" id="IPR042262">
    <property type="entry name" value="CN_hydtase_beta_C"/>
</dbReference>
<sequence length="117" mass="12922">MPSDTRRAVPAPVPMPERPFEEPWQAQAFAMAVHLSETGLFTWAEWTETFGTVLSMARTAGRPVDGAAYWEHWVTALEMLLAARGEAEKPALEALKEAWAEAYRTTPHGTPVRLGAS</sequence>
<evidence type="ECO:0000313" key="3">
    <source>
        <dbReference type="Proteomes" id="UP000009881"/>
    </source>
</evidence>
<dbReference type="EMBL" id="ANHY01000021">
    <property type="protein sequence ID" value="EKV27040.1"/>
    <property type="molecule type" value="Genomic_DNA"/>
</dbReference>
<gene>
    <name evidence="2" type="ORF">C882_1969</name>
</gene>
<comment type="caution">
    <text evidence="2">The sequence shown here is derived from an EMBL/GenBank/DDBJ whole genome shotgun (WGS) entry which is preliminary data.</text>
</comment>
<dbReference type="STRING" id="1238182.C882_1969"/>
<organism evidence="2 3">
    <name type="scientific">Caenispirillum salinarum AK4</name>
    <dbReference type="NCBI Taxonomy" id="1238182"/>
    <lineage>
        <taxon>Bacteria</taxon>
        <taxon>Pseudomonadati</taxon>
        <taxon>Pseudomonadota</taxon>
        <taxon>Alphaproteobacteria</taxon>
        <taxon>Rhodospirillales</taxon>
        <taxon>Novispirillaceae</taxon>
        <taxon>Caenispirillum</taxon>
    </lineage>
</organism>
<dbReference type="RefSeq" id="WP_009542365.1">
    <property type="nucleotide sequence ID" value="NZ_ANHY01000021.1"/>
</dbReference>
<proteinExistence type="predicted"/>
<dbReference type="InterPro" id="IPR008990">
    <property type="entry name" value="Elect_transpt_acc-like_dom_sf"/>
</dbReference>
<dbReference type="Gene3D" id="1.10.472.20">
    <property type="entry name" value="Nitrile hydratase, beta subunit"/>
    <property type="match status" value="1"/>
</dbReference>
<dbReference type="InterPro" id="IPR023808">
    <property type="entry name" value="Nitrile_Hydratase_acc_put"/>
</dbReference>
<dbReference type="OrthoDB" id="9811616at2"/>
<evidence type="ECO:0000313" key="2">
    <source>
        <dbReference type="EMBL" id="EKV27040.1"/>
    </source>
</evidence>
<dbReference type="SUPFAM" id="SSF50090">
    <property type="entry name" value="Electron transport accessory proteins"/>
    <property type="match status" value="1"/>
</dbReference>
<reference evidence="2 3" key="1">
    <citation type="journal article" date="2013" name="Genome Announc.">
        <title>Draft Genome Sequence of an Alphaproteobacterium, Caenispirillum salinarum AK4(T), Isolated from a Solar Saltern.</title>
        <authorList>
            <person name="Khatri I."/>
            <person name="Singh A."/>
            <person name="Korpole S."/>
            <person name="Pinnaka A.K."/>
            <person name="Subramanian S."/>
        </authorList>
    </citation>
    <scope>NUCLEOTIDE SEQUENCE [LARGE SCALE GENOMIC DNA]</scope>
    <source>
        <strain evidence="2 3">AK4</strain>
    </source>
</reference>
<dbReference type="InterPro" id="IPR049054">
    <property type="entry name" value="CN_hydtase_beta-like_N"/>
</dbReference>
<dbReference type="Proteomes" id="UP000009881">
    <property type="component" value="Unassembled WGS sequence"/>
</dbReference>
<dbReference type="Pfam" id="PF21006">
    <property type="entry name" value="NHase_beta_N"/>
    <property type="match status" value="1"/>
</dbReference>
<feature type="domain" description="Nitrile hydratase beta subunit-like N-terminal" evidence="1">
    <location>
        <begin position="12"/>
        <end position="101"/>
    </location>
</feature>
<name>K9GM00_9PROT</name>
<dbReference type="eggNOG" id="ENOG5032YC0">
    <property type="taxonomic scope" value="Bacteria"/>
</dbReference>
<accession>K9GM00</accession>
<evidence type="ECO:0000259" key="1">
    <source>
        <dbReference type="Pfam" id="PF21006"/>
    </source>
</evidence>
<protein>
    <submittedName>
        <fullName evidence="2">Putative metal chaperone</fullName>
    </submittedName>
</protein>
<keyword evidence="3" id="KW-1185">Reference proteome</keyword>
<dbReference type="AlphaFoldDB" id="K9GM00"/>
<dbReference type="NCBIfam" id="TIGR03889">
    <property type="entry name" value="nitrile_acc"/>
    <property type="match status" value="1"/>
</dbReference>